<dbReference type="EMBL" id="MU857142">
    <property type="protein sequence ID" value="KAK4149605.1"/>
    <property type="molecule type" value="Genomic_DNA"/>
</dbReference>
<dbReference type="InterPro" id="IPR006680">
    <property type="entry name" value="Amidohydro-rel"/>
</dbReference>
<reference evidence="14" key="1">
    <citation type="journal article" date="2023" name="Mol. Phylogenet. Evol.">
        <title>Genome-scale phylogeny and comparative genomics of the fungal order Sordariales.</title>
        <authorList>
            <person name="Hensen N."/>
            <person name="Bonometti L."/>
            <person name="Westerberg I."/>
            <person name="Brannstrom I.O."/>
            <person name="Guillou S."/>
            <person name="Cros-Aarteil S."/>
            <person name="Calhoun S."/>
            <person name="Haridas S."/>
            <person name="Kuo A."/>
            <person name="Mondo S."/>
            <person name="Pangilinan J."/>
            <person name="Riley R."/>
            <person name="LaButti K."/>
            <person name="Andreopoulos B."/>
            <person name="Lipzen A."/>
            <person name="Chen C."/>
            <person name="Yan M."/>
            <person name="Daum C."/>
            <person name="Ng V."/>
            <person name="Clum A."/>
            <person name="Steindorff A."/>
            <person name="Ohm R.A."/>
            <person name="Martin F."/>
            <person name="Silar P."/>
            <person name="Natvig D.O."/>
            <person name="Lalanne C."/>
            <person name="Gautier V."/>
            <person name="Ament-Velasquez S.L."/>
            <person name="Kruys A."/>
            <person name="Hutchinson M.I."/>
            <person name="Powell A.J."/>
            <person name="Barry K."/>
            <person name="Miller A.N."/>
            <person name="Grigoriev I.V."/>
            <person name="Debuchy R."/>
            <person name="Gladieux P."/>
            <person name="Hiltunen Thoren M."/>
            <person name="Johannesson H."/>
        </authorList>
    </citation>
    <scope>NUCLEOTIDE SEQUENCE</scope>
    <source>
        <strain evidence="14">CBS 538.74</strain>
    </source>
</reference>
<evidence type="ECO:0000259" key="13">
    <source>
        <dbReference type="Pfam" id="PF01979"/>
    </source>
</evidence>
<dbReference type="Gene3D" id="3.20.20.140">
    <property type="entry name" value="Metal-dependent hydrolases"/>
    <property type="match status" value="1"/>
</dbReference>
<dbReference type="Gene3D" id="2.30.40.10">
    <property type="entry name" value="Urease, subunit C, domain 1"/>
    <property type="match status" value="1"/>
</dbReference>
<accession>A0AAN6VE20</accession>
<dbReference type="FunFam" id="3.20.20.140:FF:000022">
    <property type="entry name" value="Guanine deaminase"/>
    <property type="match status" value="1"/>
</dbReference>
<evidence type="ECO:0000256" key="8">
    <source>
        <dbReference type="ARBA" id="ARBA00051148"/>
    </source>
</evidence>
<keyword evidence="15" id="KW-1185">Reference proteome</keyword>
<evidence type="ECO:0000256" key="11">
    <source>
        <dbReference type="ARBA" id="ARBA00083147"/>
    </source>
</evidence>
<dbReference type="AlphaFoldDB" id="A0AAN6VE20"/>
<keyword evidence="5" id="KW-0479">Metal-binding</keyword>
<organism evidence="14 15">
    <name type="scientific">Chaetomidium leptoderma</name>
    <dbReference type="NCBI Taxonomy" id="669021"/>
    <lineage>
        <taxon>Eukaryota</taxon>
        <taxon>Fungi</taxon>
        <taxon>Dikarya</taxon>
        <taxon>Ascomycota</taxon>
        <taxon>Pezizomycotina</taxon>
        <taxon>Sordariomycetes</taxon>
        <taxon>Sordariomycetidae</taxon>
        <taxon>Sordariales</taxon>
        <taxon>Chaetomiaceae</taxon>
        <taxon>Chaetomidium</taxon>
    </lineage>
</organism>
<comment type="pathway">
    <text evidence="2">Purine metabolism; guanine degradation; xanthine from guanine: step 1/1.</text>
</comment>
<evidence type="ECO:0000256" key="9">
    <source>
        <dbReference type="ARBA" id="ARBA00056079"/>
    </source>
</evidence>
<dbReference type="PANTHER" id="PTHR11271">
    <property type="entry name" value="GUANINE DEAMINASE"/>
    <property type="match status" value="1"/>
</dbReference>
<comment type="catalytic activity">
    <reaction evidence="8">
        <text>guanine + H2O + H(+) = xanthine + NH4(+)</text>
        <dbReference type="Rhea" id="RHEA:14665"/>
        <dbReference type="ChEBI" id="CHEBI:15377"/>
        <dbReference type="ChEBI" id="CHEBI:15378"/>
        <dbReference type="ChEBI" id="CHEBI:16235"/>
        <dbReference type="ChEBI" id="CHEBI:17712"/>
        <dbReference type="ChEBI" id="CHEBI:28938"/>
        <dbReference type="EC" id="3.5.4.3"/>
    </reaction>
</comment>
<comment type="similarity">
    <text evidence="3">Belongs to the metallo-dependent hydrolases superfamily. ATZ/TRZ family.</text>
</comment>
<evidence type="ECO:0000256" key="6">
    <source>
        <dbReference type="ARBA" id="ARBA00022801"/>
    </source>
</evidence>
<dbReference type="InterPro" id="IPR032466">
    <property type="entry name" value="Metal_Hydrolase"/>
</dbReference>
<dbReference type="GO" id="GO:0046098">
    <property type="term" value="P:guanine metabolic process"/>
    <property type="evidence" value="ECO:0007669"/>
    <property type="project" value="TreeGrafter"/>
</dbReference>
<dbReference type="GO" id="GO:0008270">
    <property type="term" value="F:zinc ion binding"/>
    <property type="evidence" value="ECO:0007669"/>
    <property type="project" value="TreeGrafter"/>
</dbReference>
<feature type="domain" description="Amidohydrolase-related" evidence="13">
    <location>
        <begin position="77"/>
        <end position="494"/>
    </location>
</feature>
<evidence type="ECO:0000256" key="7">
    <source>
        <dbReference type="ARBA" id="ARBA00022833"/>
    </source>
</evidence>
<evidence type="ECO:0000256" key="4">
    <source>
        <dbReference type="ARBA" id="ARBA00012781"/>
    </source>
</evidence>
<dbReference type="EC" id="3.5.4.3" evidence="4"/>
<dbReference type="Pfam" id="PF01979">
    <property type="entry name" value="Amidohydro_1"/>
    <property type="match status" value="1"/>
</dbReference>
<dbReference type="InterPro" id="IPR011059">
    <property type="entry name" value="Metal-dep_hydrolase_composite"/>
</dbReference>
<feature type="region of interest" description="Disordered" evidence="12">
    <location>
        <begin position="370"/>
        <end position="397"/>
    </location>
</feature>
<feature type="compositionally biased region" description="Basic and acidic residues" evidence="12">
    <location>
        <begin position="374"/>
        <end position="397"/>
    </location>
</feature>
<evidence type="ECO:0000256" key="2">
    <source>
        <dbReference type="ARBA" id="ARBA00004984"/>
    </source>
</evidence>
<keyword evidence="7" id="KW-0862">Zinc</keyword>
<dbReference type="PANTHER" id="PTHR11271:SF6">
    <property type="entry name" value="GUANINE DEAMINASE"/>
    <property type="match status" value="1"/>
</dbReference>
<protein>
    <recommendedName>
        <fullName evidence="10">Probable guanine deaminase</fullName>
        <ecNumber evidence="4">3.5.4.3</ecNumber>
    </recommendedName>
    <alternativeName>
        <fullName evidence="11">Guanine aminohydrolase</fullName>
    </alternativeName>
</protein>
<keyword evidence="6" id="KW-0378">Hydrolase</keyword>
<dbReference type="SUPFAM" id="SSF51556">
    <property type="entry name" value="Metallo-dependent hydrolases"/>
    <property type="match status" value="1"/>
</dbReference>
<dbReference type="Proteomes" id="UP001302745">
    <property type="component" value="Unassembled WGS sequence"/>
</dbReference>
<evidence type="ECO:0000256" key="10">
    <source>
        <dbReference type="ARBA" id="ARBA00069860"/>
    </source>
</evidence>
<sequence>MAAAKKQLFLGSFVHSKALDKLEFLHGAAVCVDQSGTIVAIERDCDEANAIEVLFPRLGWVKAEVVVVRAREGQFFFPGFIDTHIHAPQYPNVGIFGNSTLLDWLKTYTFPLEHSLSDPAKARQVYTRVIRKTLSHGTTCAAYFATIDVASTNLLADLCVAAGQRALVGRVCMDVQGSPDCDYYRDATAESALASTHASIAHMRTLDPTMSLVRPILTPRFAPACSLPLMRALGTLARETNLPIQTHLSENKAEIALVKSLFPPATTGATDDSYAAVYDAMGLLTPRTILAHAVHLTAAERALVVARGAKVSHCPCSNSALGSGLARVRWLLDAGVVCGLGTDVSGGYSASVLEAARQAALVSRLVGVTGGGKGGEREKLSVEKEKEREKEEEKEGERQKLSVDEVLFLATRGGAEVVGLEDKVGGFEVGMEWDAQLIGLGTVGEGGEVEGGEDDEGGNVDVFGWESWPERMAKWVYNGDDRNTKKVWVKGRLVHERK</sequence>
<evidence type="ECO:0000256" key="5">
    <source>
        <dbReference type="ARBA" id="ARBA00022723"/>
    </source>
</evidence>
<comment type="cofactor">
    <cofactor evidence="1">
        <name>Zn(2+)</name>
        <dbReference type="ChEBI" id="CHEBI:29105"/>
    </cofactor>
</comment>
<comment type="caution">
    <text evidence="14">The sequence shown here is derived from an EMBL/GenBank/DDBJ whole genome shotgun (WGS) entry which is preliminary data.</text>
</comment>
<name>A0AAN6VE20_9PEZI</name>
<comment type="function">
    <text evidence="9">Catalyzes the hydrolytic deamination of guanine, producing xanthine and ammonia.</text>
</comment>
<dbReference type="InterPro" id="IPR051607">
    <property type="entry name" value="Metallo-dep_hydrolases"/>
</dbReference>
<evidence type="ECO:0000256" key="1">
    <source>
        <dbReference type="ARBA" id="ARBA00001947"/>
    </source>
</evidence>
<gene>
    <name evidence="14" type="ORF">C8A00DRAFT_18733</name>
</gene>
<reference evidence="14" key="2">
    <citation type="submission" date="2023-05" db="EMBL/GenBank/DDBJ databases">
        <authorList>
            <consortium name="Lawrence Berkeley National Laboratory"/>
            <person name="Steindorff A."/>
            <person name="Hensen N."/>
            <person name="Bonometti L."/>
            <person name="Westerberg I."/>
            <person name="Brannstrom I.O."/>
            <person name="Guillou S."/>
            <person name="Cros-Aarteil S."/>
            <person name="Calhoun S."/>
            <person name="Haridas S."/>
            <person name="Kuo A."/>
            <person name="Mondo S."/>
            <person name="Pangilinan J."/>
            <person name="Riley R."/>
            <person name="Labutti K."/>
            <person name="Andreopoulos B."/>
            <person name="Lipzen A."/>
            <person name="Chen C."/>
            <person name="Yanf M."/>
            <person name="Daum C."/>
            <person name="Ng V."/>
            <person name="Clum A."/>
            <person name="Ohm R."/>
            <person name="Martin F."/>
            <person name="Silar P."/>
            <person name="Natvig D."/>
            <person name="Lalanne C."/>
            <person name="Gautier V."/>
            <person name="Ament-Velasquez S.L."/>
            <person name="Kruys A."/>
            <person name="Hutchinson M.I."/>
            <person name="Powell A.J."/>
            <person name="Barry K."/>
            <person name="Miller A.N."/>
            <person name="Grigoriev I.V."/>
            <person name="Debuchy R."/>
            <person name="Gladieux P."/>
            <person name="Thoren M.H."/>
            <person name="Johannesson H."/>
        </authorList>
    </citation>
    <scope>NUCLEOTIDE SEQUENCE</scope>
    <source>
        <strain evidence="14">CBS 538.74</strain>
    </source>
</reference>
<evidence type="ECO:0000313" key="15">
    <source>
        <dbReference type="Proteomes" id="UP001302745"/>
    </source>
</evidence>
<dbReference type="GO" id="GO:0008892">
    <property type="term" value="F:guanine deaminase activity"/>
    <property type="evidence" value="ECO:0007669"/>
    <property type="project" value="UniProtKB-EC"/>
</dbReference>
<evidence type="ECO:0000313" key="14">
    <source>
        <dbReference type="EMBL" id="KAK4149605.1"/>
    </source>
</evidence>
<evidence type="ECO:0000256" key="12">
    <source>
        <dbReference type="SAM" id="MobiDB-lite"/>
    </source>
</evidence>
<dbReference type="GO" id="GO:0005829">
    <property type="term" value="C:cytosol"/>
    <property type="evidence" value="ECO:0007669"/>
    <property type="project" value="TreeGrafter"/>
</dbReference>
<evidence type="ECO:0000256" key="3">
    <source>
        <dbReference type="ARBA" id="ARBA00006745"/>
    </source>
</evidence>
<proteinExistence type="inferred from homology"/>